<protein>
    <submittedName>
        <fullName evidence="2">Uncharacterized protein</fullName>
    </submittedName>
</protein>
<dbReference type="Gramene" id="OGLUM04G05290.1">
    <property type="protein sequence ID" value="OGLUM04G05290.1"/>
    <property type="gene ID" value="OGLUM04G05290"/>
</dbReference>
<dbReference type="HOGENOM" id="CLU_2174927_0_0_1"/>
<organism evidence="2">
    <name type="scientific">Oryza glumipatula</name>
    <dbReference type="NCBI Taxonomy" id="40148"/>
    <lineage>
        <taxon>Eukaryota</taxon>
        <taxon>Viridiplantae</taxon>
        <taxon>Streptophyta</taxon>
        <taxon>Embryophyta</taxon>
        <taxon>Tracheophyta</taxon>
        <taxon>Spermatophyta</taxon>
        <taxon>Magnoliopsida</taxon>
        <taxon>Liliopsida</taxon>
        <taxon>Poales</taxon>
        <taxon>Poaceae</taxon>
        <taxon>BOP clade</taxon>
        <taxon>Oryzoideae</taxon>
        <taxon>Oryzeae</taxon>
        <taxon>Oryzinae</taxon>
        <taxon>Oryza</taxon>
    </lineage>
</organism>
<name>A0A0D9ZI51_9ORYZ</name>
<dbReference type="Proteomes" id="UP000026961">
    <property type="component" value="Chromosome 4"/>
</dbReference>
<dbReference type="AlphaFoldDB" id="A0A0D9ZI51"/>
<keyword evidence="3" id="KW-1185">Reference proteome</keyword>
<reference evidence="2" key="2">
    <citation type="submission" date="2018-05" db="EMBL/GenBank/DDBJ databases">
        <title>OgluRS3 (Oryza glumaepatula Reference Sequence Version 3).</title>
        <authorList>
            <person name="Zhang J."/>
            <person name="Kudrna D."/>
            <person name="Lee S."/>
            <person name="Talag J."/>
            <person name="Welchert J."/>
            <person name="Wing R.A."/>
        </authorList>
    </citation>
    <scope>NUCLEOTIDE SEQUENCE [LARGE SCALE GENOMIC DNA]</scope>
</reference>
<evidence type="ECO:0000313" key="3">
    <source>
        <dbReference type="Proteomes" id="UP000026961"/>
    </source>
</evidence>
<accession>A0A0D9ZI51</accession>
<reference evidence="2" key="1">
    <citation type="submission" date="2015-04" db="UniProtKB">
        <authorList>
            <consortium name="EnsemblPlants"/>
        </authorList>
    </citation>
    <scope>IDENTIFICATION</scope>
</reference>
<dbReference type="EnsemblPlants" id="OGLUM04G05290.1">
    <property type="protein sequence ID" value="OGLUM04G05290.1"/>
    <property type="gene ID" value="OGLUM04G05290"/>
</dbReference>
<proteinExistence type="predicted"/>
<evidence type="ECO:0000313" key="2">
    <source>
        <dbReference type="EnsemblPlants" id="OGLUM04G05290.1"/>
    </source>
</evidence>
<sequence>MQFGFPGICSNYRQLNALNASNILSTAFKHHWQGVDVRRGGGGRHRRWRRWGVGAGDGKALGRVGGGEEGRLWVGGRFGWTAACGGVREEEAARGGRGGGGGARWERRTW</sequence>
<feature type="region of interest" description="Disordered" evidence="1">
    <location>
        <begin position="90"/>
        <end position="110"/>
    </location>
</feature>
<evidence type="ECO:0000256" key="1">
    <source>
        <dbReference type="SAM" id="MobiDB-lite"/>
    </source>
</evidence>